<dbReference type="Pfam" id="PF13520">
    <property type="entry name" value="AA_permease_2"/>
    <property type="match status" value="1"/>
</dbReference>
<dbReference type="STRING" id="569365.A0A0D2D6R3"/>
<feature type="transmembrane region" description="Helical" evidence="6">
    <location>
        <begin position="194"/>
        <end position="218"/>
    </location>
</feature>
<dbReference type="PANTHER" id="PTHR11785">
    <property type="entry name" value="AMINO ACID TRANSPORTER"/>
    <property type="match status" value="1"/>
</dbReference>
<keyword evidence="2 6" id="KW-0812">Transmembrane</keyword>
<proteinExistence type="predicted"/>
<evidence type="ECO:0000256" key="4">
    <source>
        <dbReference type="ARBA" id="ARBA00023136"/>
    </source>
</evidence>
<dbReference type="PANTHER" id="PTHR11785:SF382">
    <property type="entry name" value="LOW-AFFINITY METHIONINE PERMEASE"/>
    <property type="match status" value="1"/>
</dbReference>
<protein>
    <recommendedName>
        <fullName evidence="9">Amino acid permease/ SLC12A domain-containing protein</fullName>
    </recommendedName>
</protein>
<feature type="transmembrane region" description="Helical" evidence="6">
    <location>
        <begin position="169"/>
        <end position="188"/>
    </location>
</feature>
<dbReference type="Gene3D" id="1.20.1740.10">
    <property type="entry name" value="Amino acid/polyamine transporter I"/>
    <property type="match status" value="1"/>
</dbReference>
<keyword evidence="4 6" id="KW-0472">Membrane</keyword>
<dbReference type="GO" id="GO:0016020">
    <property type="term" value="C:membrane"/>
    <property type="evidence" value="ECO:0007669"/>
    <property type="project" value="UniProtKB-SubCell"/>
</dbReference>
<accession>A0A0D2D6R3</accession>
<keyword evidence="8" id="KW-1185">Reference proteome</keyword>
<dbReference type="InterPro" id="IPR050598">
    <property type="entry name" value="AminoAcid_Transporter"/>
</dbReference>
<feature type="transmembrane region" description="Helical" evidence="6">
    <location>
        <begin position="47"/>
        <end position="67"/>
    </location>
</feature>
<evidence type="ECO:0000313" key="7">
    <source>
        <dbReference type="EMBL" id="KIW31394.1"/>
    </source>
</evidence>
<name>A0A0D2D6R3_9EURO</name>
<feature type="transmembrane region" description="Helical" evidence="6">
    <location>
        <begin position="128"/>
        <end position="149"/>
    </location>
</feature>
<dbReference type="AlphaFoldDB" id="A0A0D2D6R3"/>
<evidence type="ECO:0000256" key="5">
    <source>
        <dbReference type="SAM" id="MobiDB-lite"/>
    </source>
</evidence>
<dbReference type="GO" id="GO:0015179">
    <property type="term" value="F:L-amino acid transmembrane transporter activity"/>
    <property type="evidence" value="ECO:0007669"/>
    <property type="project" value="TreeGrafter"/>
</dbReference>
<dbReference type="GeneID" id="27342240"/>
<dbReference type="VEuPathDB" id="FungiDB:PV07_03046"/>
<evidence type="ECO:0000313" key="8">
    <source>
        <dbReference type="Proteomes" id="UP000054466"/>
    </source>
</evidence>
<feature type="transmembrane region" description="Helical" evidence="6">
    <location>
        <begin position="386"/>
        <end position="403"/>
    </location>
</feature>
<feature type="transmembrane region" description="Helical" evidence="6">
    <location>
        <begin position="415"/>
        <end position="433"/>
    </location>
</feature>
<feature type="transmembrane region" description="Helical" evidence="6">
    <location>
        <begin position="554"/>
        <end position="573"/>
    </location>
</feature>
<evidence type="ECO:0008006" key="9">
    <source>
        <dbReference type="Google" id="ProtNLM"/>
    </source>
</evidence>
<feature type="region of interest" description="Disordered" evidence="5">
    <location>
        <begin position="1"/>
        <end position="29"/>
    </location>
</feature>
<feature type="transmembrane region" description="Helical" evidence="6">
    <location>
        <begin position="324"/>
        <end position="344"/>
    </location>
</feature>
<feature type="transmembrane region" description="Helical" evidence="6">
    <location>
        <begin position="74"/>
        <end position="92"/>
    </location>
</feature>
<dbReference type="InterPro" id="IPR002293">
    <property type="entry name" value="AA/rel_permease1"/>
</dbReference>
<dbReference type="RefSeq" id="XP_016251610.1">
    <property type="nucleotide sequence ID" value="XM_016389708.1"/>
</dbReference>
<evidence type="ECO:0000256" key="3">
    <source>
        <dbReference type="ARBA" id="ARBA00022989"/>
    </source>
</evidence>
<keyword evidence="3 6" id="KW-1133">Transmembrane helix</keyword>
<dbReference type="OrthoDB" id="5982228at2759"/>
<evidence type="ECO:0000256" key="1">
    <source>
        <dbReference type="ARBA" id="ARBA00004141"/>
    </source>
</evidence>
<gene>
    <name evidence="7" type="ORF">PV07_03046</name>
</gene>
<dbReference type="EMBL" id="KN847041">
    <property type="protein sequence ID" value="KIW31394.1"/>
    <property type="molecule type" value="Genomic_DNA"/>
</dbReference>
<comment type="subcellular location">
    <subcellularLocation>
        <location evidence="1">Membrane</location>
        <topology evidence="1">Multi-pass membrane protein</topology>
    </subcellularLocation>
</comment>
<organism evidence="7 8">
    <name type="scientific">Cladophialophora immunda</name>
    <dbReference type="NCBI Taxonomy" id="569365"/>
    <lineage>
        <taxon>Eukaryota</taxon>
        <taxon>Fungi</taxon>
        <taxon>Dikarya</taxon>
        <taxon>Ascomycota</taxon>
        <taxon>Pezizomycotina</taxon>
        <taxon>Eurotiomycetes</taxon>
        <taxon>Chaetothyriomycetidae</taxon>
        <taxon>Chaetothyriales</taxon>
        <taxon>Herpotrichiellaceae</taxon>
        <taxon>Cladophialophora</taxon>
    </lineage>
</organism>
<reference evidence="7 8" key="1">
    <citation type="submission" date="2015-01" db="EMBL/GenBank/DDBJ databases">
        <title>The Genome Sequence of Cladophialophora immunda CBS83496.</title>
        <authorList>
            <consortium name="The Broad Institute Genomics Platform"/>
            <person name="Cuomo C."/>
            <person name="de Hoog S."/>
            <person name="Gorbushina A."/>
            <person name="Stielow B."/>
            <person name="Teixiera M."/>
            <person name="Abouelleil A."/>
            <person name="Chapman S.B."/>
            <person name="Priest M."/>
            <person name="Young S.K."/>
            <person name="Wortman J."/>
            <person name="Nusbaum C."/>
            <person name="Birren B."/>
        </authorList>
    </citation>
    <scope>NUCLEOTIDE SEQUENCE [LARGE SCALE GENOMIC DNA]</scope>
    <source>
        <strain evidence="7 8">CBS 83496</strain>
    </source>
</reference>
<sequence length="686" mass="76754">MAPHAPNGVEMTNLRSRSPSLDGDEPPQARPVAHAPLLGTYDVFSLIVNKMIGTGIYTNVSTVLVLTGDKGLTMTLWAIGSIYTLISMLIYLECSTVMPYNGGELVYLDELTSGRGRSWIRRFLGDGLYAYVQYAFLFVAFFNSATNCLQIGRLLLFARNPQEDPDRDFLRVIAFLVLLILCLLQYFSPQSGRVLNQILAAVKIFLLLVVLCAGWHAIQVETYQGAGFQECGPPEATMSKIQVAKAFLLVIFSYEGWENATFVAGEIDPQSPVTLRKGFIFAVTVVSILYIALVATFLKAIPFVPVAINYTPMLFGNNEAAYKAWSVFIAISSFGSLNSIIYTFSRIKQSIGSGNILPWSDFWKSDSPAGGHVEALDQYLAPRGGLVLHGIMTTVLIGASASIKTVLESVSMPGLLQTYAHCIILTVMGFAVLRLPSRTRHLEEVSSRDHNSDTGVDAQGEGNGWEWDLRLRNWRGWWRFVPAFFCVLYGLANLWVIILSVIPPYRDQDGFPTEGTWTNSTDGRTLTCTDSGSSVNLTFPYPVALDEEDALQGWVLPATTFGVMLLATCYYLAVFGSSQQLQAFWQWCLTQYAGVRPTISKWEGYDWRLEQVRRFGRRRDIAFDRSDEDAQVGILYWLGGGSSLFVNNSGSHPVERWHDFRHGWGDAWHEFKKRYLRRRRRSSSDD</sequence>
<evidence type="ECO:0000256" key="6">
    <source>
        <dbReference type="SAM" id="Phobius"/>
    </source>
</evidence>
<feature type="transmembrane region" description="Helical" evidence="6">
    <location>
        <begin position="480"/>
        <end position="502"/>
    </location>
</feature>
<dbReference type="HOGENOM" id="CLU_409999_0_0_1"/>
<dbReference type="Proteomes" id="UP000054466">
    <property type="component" value="Unassembled WGS sequence"/>
</dbReference>
<evidence type="ECO:0000256" key="2">
    <source>
        <dbReference type="ARBA" id="ARBA00022692"/>
    </source>
</evidence>
<feature type="transmembrane region" description="Helical" evidence="6">
    <location>
        <begin position="279"/>
        <end position="304"/>
    </location>
</feature>